<organism evidence="2">
    <name type="scientific">uncultured Caudovirales phage</name>
    <dbReference type="NCBI Taxonomy" id="2100421"/>
    <lineage>
        <taxon>Viruses</taxon>
        <taxon>Duplodnaviria</taxon>
        <taxon>Heunggongvirae</taxon>
        <taxon>Uroviricota</taxon>
        <taxon>Caudoviricetes</taxon>
        <taxon>Peduoviridae</taxon>
        <taxon>Maltschvirus</taxon>
        <taxon>Maltschvirus maltsch</taxon>
    </lineage>
</organism>
<reference evidence="2" key="1">
    <citation type="submission" date="2020-05" db="EMBL/GenBank/DDBJ databases">
        <authorList>
            <person name="Chiriac C."/>
            <person name="Salcher M."/>
            <person name="Ghai R."/>
            <person name="Kavagutti S V."/>
        </authorList>
    </citation>
    <scope>NUCLEOTIDE SEQUENCE</scope>
</reference>
<evidence type="ECO:0000313" key="3">
    <source>
        <dbReference type="EMBL" id="CAB5227964.1"/>
    </source>
</evidence>
<dbReference type="EMBL" id="LR797386">
    <property type="protein sequence ID" value="CAB4212774.1"/>
    <property type="molecule type" value="Genomic_DNA"/>
</dbReference>
<dbReference type="EMBL" id="LR797274">
    <property type="protein sequence ID" value="CAB4198935.1"/>
    <property type="molecule type" value="Genomic_DNA"/>
</dbReference>
<accession>A0A6J5SFR8</accession>
<evidence type="ECO:0000313" key="1">
    <source>
        <dbReference type="EMBL" id="CAB4198935.1"/>
    </source>
</evidence>
<evidence type="ECO:0000313" key="2">
    <source>
        <dbReference type="EMBL" id="CAB4212774.1"/>
    </source>
</evidence>
<name>A0A6J5SFR8_9CAUD</name>
<proteinExistence type="predicted"/>
<sequence length="418" mass="44762">MAYEDYIPGQNQRGPAPGQELAGAISGLGKLFGLDPEQAARVRDHNATIQRDAEKERRVKRYGELMSKYAMGGGKGLTPEEVAEATGHRVWLTQGGIGATETEHLTGMTADPKTGYSMAYSEKMRIEKEKKDAKAAADADAAARREEITTRTAANKAITAQGKVDKGAEIASQRAYDRLSNIGGSLTPLLHDSAVDNFATRADLEGNLEPKTFAPGSTVATDRATYQAAVDKIIQENGGREPTSASATWDRYRVALSALNRHKDDYPSQQLKAGFVDSGGGLESAGYNADLNALKGHFKDTRALNASIAAISKKLRRRYGIDSTESNSLATRIVAQHLSDSGNAADEMAVQGDADEVASNLAAGKYRLGADPAVPGSGVLPRYIHIMERYIIPDSGDPPRVGVRYRTVDTRLIPSAAK</sequence>
<dbReference type="EMBL" id="LR798379">
    <property type="protein sequence ID" value="CAB5227964.1"/>
    <property type="molecule type" value="Genomic_DNA"/>
</dbReference>
<protein>
    <submittedName>
        <fullName evidence="2">Uncharacterized protein</fullName>
    </submittedName>
</protein>
<gene>
    <name evidence="1" type="ORF">UFOVP1325_38</name>
    <name evidence="2" type="ORF">UFOVP1435_33</name>
    <name evidence="3" type="ORF">UFOVP1530_23</name>
</gene>